<dbReference type="GO" id="GO:0008168">
    <property type="term" value="F:methyltransferase activity"/>
    <property type="evidence" value="ECO:0007669"/>
    <property type="project" value="UniProtKB-KW"/>
</dbReference>
<dbReference type="InterPro" id="IPR029063">
    <property type="entry name" value="SAM-dependent_MTases_sf"/>
</dbReference>
<dbReference type="Pfam" id="PF08242">
    <property type="entry name" value="Methyltransf_12"/>
    <property type="match status" value="1"/>
</dbReference>
<reference evidence="2 3" key="1">
    <citation type="submission" date="2018-05" db="EMBL/GenBank/DDBJ databases">
        <title>Paenibacillus flagellatus sp. nov., isolated from selenium mineral soil.</title>
        <authorList>
            <person name="Dai X."/>
        </authorList>
    </citation>
    <scope>NUCLEOTIDE SEQUENCE [LARGE SCALE GENOMIC DNA]</scope>
    <source>
        <strain evidence="2 3">DXL2</strain>
    </source>
</reference>
<dbReference type="OrthoDB" id="9772751at2"/>
<gene>
    <name evidence="2" type="ORF">DLM86_12415</name>
</gene>
<sequence>MGGAVADRLRWAVDTLKVAPSDRLLEIGCGNGAAVSLIGDMLVGGTITAIDRSAGAIRIAAGRNAGHVSSGRAVFVAGALHEADLGRDRYDKIFAVNVNVFWMDADRELAILRERLSPGGALYLFNQPPAADKLPLIAERTSRNLLNAGFRIRRIFENELLPVAGVCVIGD</sequence>
<evidence type="ECO:0000313" key="3">
    <source>
        <dbReference type="Proteomes" id="UP000247476"/>
    </source>
</evidence>
<protein>
    <submittedName>
        <fullName evidence="2">Class I SAM-dependent methyltransferase</fullName>
    </submittedName>
</protein>
<keyword evidence="2" id="KW-0489">Methyltransferase</keyword>
<feature type="domain" description="Methyltransferase type 12" evidence="1">
    <location>
        <begin position="25"/>
        <end position="122"/>
    </location>
</feature>
<dbReference type="CDD" id="cd02440">
    <property type="entry name" value="AdoMet_MTases"/>
    <property type="match status" value="1"/>
</dbReference>
<dbReference type="SUPFAM" id="SSF53335">
    <property type="entry name" value="S-adenosyl-L-methionine-dependent methyltransferases"/>
    <property type="match status" value="1"/>
</dbReference>
<dbReference type="GO" id="GO:0032259">
    <property type="term" value="P:methylation"/>
    <property type="evidence" value="ECO:0007669"/>
    <property type="project" value="UniProtKB-KW"/>
</dbReference>
<evidence type="ECO:0000313" key="2">
    <source>
        <dbReference type="EMBL" id="PYI54276.1"/>
    </source>
</evidence>
<name>A0A2V5KX14_9BACL</name>
<dbReference type="Gene3D" id="3.40.50.150">
    <property type="entry name" value="Vaccinia Virus protein VP39"/>
    <property type="match status" value="1"/>
</dbReference>
<accession>A0A2V5KX14</accession>
<dbReference type="Proteomes" id="UP000247476">
    <property type="component" value="Unassembled WGS sequence"/>
</dbReference>
<dbReference type="RefSeq" id="WP_110840337.1">
    <property type="nucleotide sequence ID" value="NZ_QJVJ01000005.1"/>
</dbReference>
<dbReference type="EMBL" id="QJVJ01000005">
    <property type="protein sequence ID" value="PYI54276.1"/>
    <property type="molecule type" value="Genomic_DNA"/>
</dbReference>
<evidence type="ECO:0000259" key="1">
    <source>
        <dbReference type="Pfam" id="PF08242"/>
    </source>
</evidence>
<dbReference type="InterPro" id="IPR013217">
    <property type="entry name" value="Methyltransf_12"/>
</dbReference>
<proteinExistence type="predicted"/>
<dbReference type="AlphaFoldDB" id="A0A2V5KX14"/>
<organism evidence="2 3">
    <name type="scientific">Paenibacillus flagellatus</name>
    <dbReference type="NCBI Taxonomy" id="2211139"/>
    <lineage>
        <taxon>Bacteria</taxon>
        <taxon>Bacillati</taxon>
        <taxon>Bacillota</taxon>
        <taxon>Bacilli</taxon>
        <taxon>Bacillales</taxon>
        <taxon>Paenibacillaceae</taxon>
        <taxon>Paenibacillus</taxon>
    </lineage>
</organism>
<keyword evidence="2" id="KW-0808">Transferase</keyword>
<comment type="caution">
    <text evidence="2">The sequence shown here is derived from an EMBL/GenBank/DDBJ whole genome shotgun (WGS) entry which is preliminary data.</text>
</comment>
<keyword evidence="3" id="KW-1185">Reference proteome</keyword>